<sequence length="190" mass="21011">MATTHSFNFDNLSRLGDDTCGISARDLQNNKIGSYLTQNHFEKDCGLSNQINFATQQPNVFIGAGHGVADSCNIDNDSDLRIGGTQTNPKCRITLQQRQFLTVPFLGKGPHNAVLESKLQQGGEIRDQKSCRLVTEKSHRNTDVELVPSLKATIQNPANLVEGVAANGWIRGGLPSRELTRDQDYFKRKQ</sequence>
<dbReference type="EMBL" id="MN740233">
    <property type="protein sequence ID" value="QHT95053.1"/>
    <property type="molecule type" value="Genomic_DNA"/>
</dbReference>
<dbReference type="AlphaFoldDB" id="A0A6C0IU09"/>
<protein>
    <submittedName>
        <fullName evidence="1">Uncharacterized protein</fullName>
    </submittedName>
</protein>
<evidence type="ECO:0000313" key="1">
    <source>
        <dbReference type="EMBL" id="QHT95053.1"/>
    </source>
</evidence>
<organism evidence="1">
    <name type="scientific">viral metagenome</name>
    <dbReference type="NCBI Taxonomy" id="1070528"/>
    <lineage>
        <taxon>unclassified sequences</taxon>
        <taxon>metagenomes</taxon>
        <taxon>organismal metagenomes</taxon>
    </lineage>
</organism>
<accession>A0A6C0IU09</accession>
<name>A0A6C0IU09_9ZZZZ</name>
<proteinExistence type="predicted"/>
<reference evidence="1" key="1">
    <citation type="journal article" date="2020" name="Nature">
        <title>Giant virus diversity and host interactions through global metagenomics.</title>
        <authorList>
            <person name="Schulz F."/>
            <person name="Roux S."/>
            <person name="Paez-Espino D."/>
            <person name="Jungbluth S."/>
            <person name="Walsh D.A."/>
            <person name="Denef V.J."/>
            <person name="McMahon K.D."/>
            <person name="Konstantinidis K.T."/>
            <person name="Eloe-Fadrosh E.A."/>
            <person name="Kyrpides N.C."/>
            <person name="Woyke T."/>
        </authorList>
    </citation>
    <scope>NUCLEOTIDE SEQUENCE</scope>
    <source>
        <strain evidence="1">GVMAG-M-3300024261-37</strain>
    </source>
</reference>